<dbReference type="EMBL" id="AAFI02000030">
    <property type="protein sequence ID" value="EAL67759.1"/>
    <property type="molecule type" value="Genomic_DNA"/>
</dbReference>
<feature type="compositionally biased region" description="Low complexity" evidence="1">
    <location>
        <begin position="51"/>
        <end position="61"/>
    </location>
</feature>
<feature type="region of interest" description="Disordered" evidence="1">
    <location>
        <begin position="39"/>
        <end position="87"/>
    </location>
</feature>
<evidence type="ECO:0000313" key="4">
    <source>
        <dbReference type="Proteomes" id="UP000002195"/>
    </source>
</evidence>
<keyword evidence="4" id="KW-1185">Reference proteome</keyword>
<proteinExistence type="predicted"/>
<dbReference type="KEGG" id="ddi:DDB_G0279221"/>
<keyword evidence="2" id="KW-1133">Transmembrane helix</keyword>
<dbReference type="FunCoup" id="Q54X43">
    <property type="interactions" value="877"/>
</dbReference>
<dbReference type="InParanoid" id="Q54X43"/>
<evidence type="ECO:0000313" key="3">
    <source>
        <dbReference type="EMBL" id="EAL67759.1"/>
    </source>
</evidence>
<dbReference type="PaxDb" id="44689-DDB0205658"/>
<organism evidence="3 4">
    <name type="scientific">Dictyostelium discoideum</name>
    <name type="common">Social amoeba</name>
    <dbReference type="NCBI Taxonomy" id="44689"/>
    <lineage>
        <taxon>Eukaryota</taxon>
        <taxon>Amoebozoa</taxon>
        <taxon>Evosea</taxon>
        <taxon>Eumycetozoa</taxon>
        <taxon>Dictyostelia</taxon>
        <taxon>Dictyosteliales</taxon>
        <taxon>Dictyosteliaceae</taxon>
        <taxon>Dictyostelium</taxon>
    </lineage>
</organism>
<keyword evidence="2" id="KW-0812">Transmembrane</keyword>
<keyword evidence="2" id="KW-0472">Membrane</keyword>
<reference evidence="3 4" key="1">
    <citation type="journal article" date="2005" name="Nature">
        <title>The genome of the social amoeba Dictyostelium discoideum.</title>
        <authorList>
            <consortium name="The Dictyostelium discoideum Sequencing Consortium"/>
            <person name="Eichinger L."/>
            <person name="Pachebat J.A."/>
            <person name="Glockner G."/>
            <person name="Rajandream M.A."/>
            <person name="Sucgang R."/>
            <person name="Berriman M."/>
            <person name="Song J."/>
            <person name="Olsen R."/>
            <person name="Szafranski K."/>
            <person name="Xu Q."/>
            <person name="Tunggal B."/>
            <person name="Kummerfeld S."/>
            <person name="Madera M."/>
            <person name="Konfortov B.A."/>
            <person name="Rivero F."/>
            <person name="Bankier A.T."/>
            <person name="Lehmann R."/>
            <person name="Hamlin N."/>
            <person name="Davies R."/>
            <person name="Gaudet P."/>
            <person name="Fey P."/>
            <person name="Pilcher K."/>
            <person name="Chen G."/>
            <person name="Saunders D."/>
            <person name="Sodergren E."/>
            <person name="Davis P."/>
            <person name="Kerhornou A."/>
            <person name="Nie X."/>
            <person name="Hall N."/>
            <person name="Anjard C."/>
            <person name="Hemphill L."/>
            <person name="Bason N."/>
            <person name="Farbrother P."/>
            <person name="Desany B."/>
            <person name="Just E."/>
            <person name="Morio T."/>
            <person name="Rost R."/>
            <person name="Churcher C."/>
            <person name="Cooper J."/>
            <person name="Haydock S."/>
            <person name="van Driessche N."/>
            <person name="Cronin A."/>
            <person name="Goodhead I."/>
            <person name="Muzny D."/>
            <person name="Mourier T."/>
            <person name="Pain A."/>
            <person name="Lu M."/>
            <person name="Harper D."/>
            <person name="Lindsay R."/>
            <person name="Hauser H."/>
            <person name="James K."/>
            <person name="Quiles M."/>
            <person name="Madan Babu M."/>
            <person name="Saito T."/>
            <person name="Buchrieser C."/>
            <person name="Wardroper A."/>
            <person name="Felder M."/>
            <person name="Thangavelu M."/>
            <person name="Johnson D."/>
            <person name="Knights A."/>
            <person name="Loulseged H."/>
            <person name="Mungall K."/>
            <person name="Oliver K."/>
            <person name="Price C."/>
            <person name="Quail M.A."/>
            <person name="Urushihara H."/>
            <person name="Hernandez J."/>
            <person name="Rabbinowitsch E."/>
            <person name="Steffen D."/>
            <person name="Sanders M."/>
            <person name="Ma J."/>
            <person name="Kohara Y."/>
            <person name="Sharp S."/>
            <person name="Simmonds M."/>
            <person name="Spiegler S."/>
            <person name="Tivey A."/>
            <person name="Sugano S."/>
            <person name="White B."/>
            <person name="Walker D."/>
            <person name="Woodward J."/>
            <person name="Winckler T."/>
            <person name="Tanaka Y."/>
            <person name="Shaulsky G."/>
            <person name="Schleicher M."/>
            <person name="Weinstock G."/>
            <person name="Rosenthal A."/>
            <person name="Cox E.C."/>
            <person name="Chisholm R.L."/>
            <person name="Gibbs R."/>
            <person name="Loomis W.F."/>
            <person name="Platzer M."/>
            <person name="Kay R.R."/>
            <person name="Williams J."/>
            <person name="Dear P.H."/>
            <person name="Noegel A.A."/>
            <person name="Barrell B."/>
            <person name="Kuspa A."/>
        </authorList>
    </citation>
    <scope>NUCLEOTIDE SEQUENCE [LARGE SCALE GENOMIC DNA]</scope>
    <source>
        <strain evidence="3 4">AX4</strain>
    </source>
</reference>
<dbReference type="VEuPathDB" id="AmoebaDB:DDB_G0279221"/>
<dbReference type="dictyBase" id="DDB_G0279221"/>
<dbReference type="AlphaFoldDB" id="Q54X43"/>
<evidence type="ECO:0008006" key="5">
    <source>
        <dbReference type="Google" id="ProtNLM"/>
    </source>
</evidence>
<dbReference type="RefSeq" id="XP_641734.1">
    <property type="nucleotide sequence ID" value="XM_636642.1"/>
</dbReference>
<dbReference type="HOGENOM" id="CLU_2488099_0_0_1"/>
<dbReference type="GeneID" id="8621931"/>
<evidence type="ECO:0000256" key="2">
    <source>
        <dbReference type="SAM" id="Phobius"/>
    </source>
</evidence>
<name>Q54X43_DICDI</name>
<comment type="caution">
    <text evidence="3">The sequence shown here is derived from an EMBL/GenBank/DDBJ whole genome shotgun (WGS) entry which is preliminary data.</text>
</comment>
<accession>Q54X43</accession>
<evidence type="ECO:0000256" key="1">
    <source>
        <dbReference type="SAM" id="MobiDB-lite"/>
    </source>
</evidence>
<gene>
    <name evidence="3" type="ORF">DDB_G0279221</name>
</gene>
<dbReference type="OMA" id="SEYRAYQ"/>
<dbReference type="Proteomes" id="UP000002195">
    <property type="component" value="Unassembled WGS sequence"/>
</dbReference>
<feature type="transmembrane region" description="Helical" evidence="2">
    <location>
        <begin position="6"/>
        <end position="23"/>
    </location>
</feature>
<dbReference type="eggNOG" id="ENOG502RIMD">
    <property type="taxonomic scope" value="Eukaryota"/>
</dbReference>
<feature type="compositionally biased region" description="Polar residues" evidence="1">
    <location>
        <begin position="78"/>
        <end position="87"/>
    </location>
</feature>
<protein>
    <recommendedName>
        <fullName evidence="5">Transmembrane protein</fullName>
    </recommendedName>
</protein>
<sequence length="87" mass="10329">MNTNASVFYGFVGLTIACIIPWYNERRKFMDEKNKKIEESAENVKQRQLKQQQQQQQNNNNTNDTIDTYKPYDETNTKRTIPNNPKN</sequence>